<dbReference type="PANTHER" id="PTHR30627:SF24">
    <property type="entry name" value="PENICILLIN-BINDING PROTEIN 4B"/>
    <property type="match status" value="1"/>
</dbReference>
<evidence type="ECO:0000259" key="8">
    <source>
        <dbReference type="Pfam" id="PF05223"/>
    </source>
</evidence>
<accession>A0A5M3W181</accession>
<dbReference type="InterPro" id="IPR036138">
    <property type="entry name" value="PBP_dimer_sf"/>
</dbReference>
<feature type="chain" id="PRO_5039342172" evidence="5">
    <location>
        <begin position="24"/>
        <end position="627"/>
    </location>
</feature>
<feature type="domain" description="Penicillin-binding protein dimerisation" evidence="7">
    <location>
        <begin position="150"/>
        <end position="302"/>
    </location>
</feature>
<feature type="domain" description="NTF2-like N-terminal transpeptidase" evidence="8">
    <location>
        <begin position="29"/>
        <end position="139"/>
    </location>
</feature>
<dbReference type="Pfam" id="PF00905">
    <property type="entry name" value="Transpeptidase"/>
    <property type="match status" value="1"/>
</dbReference>
<evidence type="ECO:0000313" key="10">
    <source>
        <dbReference type="Proteomes" id="UP000334990"/>
    </source>
</evidence>
<dbReference type="GO" id="GO:0046677">
    <property type="term" value="P:response to antibiotic"/>
    <property type="evidence" value="ECO:0007669"/>
    <property type="project" value="InterPro"/>
</dbReference>
<dbReference type="Pfam" id="PF05223">
    <property type="entry name" value="MecA_N"/>
    <property type="match status" value="1"/>
</dbReference>
<dbReference type="Gene3D" id="3.90.1310.10">
    <property type="entry name" value="Penicillin-binding protein 2a (Domain 2)"/>
    <property type="match status" value="1"/>
</dbReference>
<dbReference type="InterPro" id="IPR050515">
    <property type="entry name" value="Beta-lactam/transpept"/>
</dbReference>
<dbReference type="Proteomes" id="UP000334990">
    <property type="component" value="Unassembled WGS sequence"/>
</dbReference>
<keyword evidence="3" id="KW-0472">Membrane</keyword>
<dbReference type="InterPro" id="IPR005311">
    <property type="entry name" value="PBP_dimer"/>
</dbReference>
<dbReference type="GO" id="GO:0071555">
    <property type="term" value="P:cell wall organization"/>
    <property type="evidence" value="ECO:0007669"/>
    <property type="project" value="TreeGrafter"/>
</dbReference>
<dbReference type="SUPFAM" id="SSF56601">
    <property type="entry name" value="beta-lactamase/transpeptidase-like"/>
    <property type="match status" value="1"/>
</dbReference>
<evidence type="ECO:0000259" key="7">
    <source>
        <dbReference type="Pfam" id="PF03717"/>
    </source>
</evidence>
<dbReference type="SUPFAM" id="SSF56519">
    <property type="entry name" value="Penicillin binding protein dimerisation domain"/>
    <property type="match status" value="1"/>
</dbReference>
<keyword evidence="5" id="KW-0732">Signal</keyword>
<feature type="domain" description="Penicillin-binding protein transpeptidase" evidence="6">
    <location>
        <begin position="345"/>
        <end position="620"/>
    </location>
</feature>
<name>A0A5M3W181_9ACTN</name>
<comment type="subcellular location">
    <subcellularLocation>
        <location evidence="1">Membrane</location>
    </subcellularLocation>
</comment>
<evidence type="ECO:0000259" key="6">
    <source>
        <dbReference type="Pfam" id="PF00905"/>
    </source>
</evidence>
<evidence type="ECO:0000313" key="9">
    <source>
        <dbReference type="EMBL" id="GES02867.1"/>
    </source>
</evidence>
<dbReference type="OrthoDB" id="5241017at2"/>
<keyword evidence="10" id="KW-1185">Reference proteome</keyword>
<protein>
    <submittedName>
        <fullName evidence="9">Penicillin-binding protein</fullName>
    </submittedName>
</protein>
<organism evidence="9 10">
    <name type="scientific">Acrocarpospora corrugata</name>
    <dbReference type="NCBI Taxonomy" id="35763"/>
    <lineage>
        <taxon>Bacteria</taxon>
        <taxon>Bacillati</taxon>
        <taxon>Actinomycetota</taxon>
        <taxon>Actinomycetes</taxon>
        <taxon>Streptosporangiales</taxon>
        <taxon>Streptosporangiaceae</taxon>
        <taxon>Acrocarpospora</taxon>
    </lineage>
</organism>
<feature type="region of interest" description="Disordered" evidence="4">
    <location>
        <begin position="516"/>
        <end position="537"/>
    </location>
</feature>
<dbReference type="Gene3D" id="3.40.710.10">
    <property type="entry name" value="DD-peptidase/beta-lactamase superfamily"/>
    <property type="match status" value="1"/>
</dbReference>
<dbReference type="InterPro" id="IPR007887">
    <property type="entry name" value="MecA_N"/>
</dbReference>
<dbReference type="GO" id="GO:0071972">
    <property type="term" value="F:peptidoglycan L,D-transpeptidase activity"/>
    <property type="evidence" value="ECO:0007669"/>
    <property type="project" value="TreeGrafter"/>
</dbReference>
<dbReference type="GO" id="GO:0008658">
    <property type="term" value="F:penicillin binding"/>
    <property type="evidence" value="ECO:0007669"/>
    <property type="project" value="InterPro"/>
</dbReference>
<dbReference type="GO" id="GO:0005886">
    <property type="term" value="C:plasma membrane"/>
    <property type="evidence" value="ECO:0007669"/>
    <property type="project" value="TreeGrafter"/>
</dbReference>
<sequence length="627" mass="66468">MSRLSRSVRLALALGLLTPTLTACFEEPSPHEAIRDFLVGWESGDYAMAARRADADEASVRKALGDVALHLDAASLRFKLGHITRDGGTAQAAFQAEVDLGENNPLWTYASTLPLHQVDGRWKVRWSPSVIHPDLHEGQRLAVKVDPEGRQPIIDRYGDTLQDQDTQYVAQVIPVQLSDPARLCQELAKVTGFAQDRLLSRILSAPPTDAVPLATFGRAKYEQLLAQLDRIDGLKIAVVYPPVAPKSPAQIVGRVNAVTAESEQQLGGPQRAGDTVGRDGLQRAYQDQLTGSTETRVIVLDTKTWKTVKELKSWPGRKNTPVRTTIDSRLQRAADLAVARTQPVALVAVDAPTGQVLAVSTKDLHQENDALAGKFPAGTTFSVIATEALLKAGLDVGQKVPCTADRTVGGARFQQTGVTSSAPSFEADFAHGCVTALASMARRVDERALTESAGLFGIGAPWGLPLNSFSGSIPAGTTDAARAKIIAGSSVRVSPLAMALVAGAVRSGTWHPPTLVTAPSSPDPNAEIIPPPPPKPRPLDAARVAELRSLMRAGVATGSARAAAAPGDPVYGVASTVTFVDKKDRRQLSWFVGWQGDVAVAVMMEGPDPAGASSVAGAFFSGTRKDF</sequence>
<dbReference type="InterPro" id="IPR012338">
    <property type="entry name" value="Beta-lactam/transpept-like"/>
</dbReference>
<comment type="similarity">
    <text evidence="2">Belongs to the transpeptidase family.</text>
</comment>
<evidence type="ECO:0000256" key="3">
    <source>
        <dbReference type="ARBA" id="ARBA00023136"/>
    </source>
</evidence>
<evidence type="ECO:0000256" key="2">
    <source>
        <dbReference type="ARBA" id="ARBA00007171"/>
    </source>
</evidence>
<dbReference type="EMBL" id="BLAD01000062">
    <property type="protein sequence ID" value="GES02867.1"/>
    <property type="molecule type" value="Genomic_DNA"/>
</dbReference>
<gene>
    <name evidence="9" type="ORF">Acor_49330</name>
</gene>
<reference evidence="9 10" key="1">
    <citation type="submission" date="2019-10" db="EMBL/GenBank/DDBJ databases">
        <title>Whole genome shotgun sequence of Acrocarpospora corrugata NBRC 13972.</title>
        <authorList>
            <person name="Ichikawa N."/>
            <person name="Kimura A."/>
            <person name="Kitahashi Y."/>
            <person name="Komaki H."/>
            <person name="Oguchi A."/>
        </authorList>
    </citation>
    <scope>NUCLEOTIDE SEQUENCE [LARGE SCALE GENOMIC DNA]</scope>
    <source>
        <strain evidence="9 10">NBRC 13972</strain>
    </source>
</reference>
<dbReference type="PANTHER" id="PTHR30627">
    <property type="entry name" value="PEPTIDOGLYCAN D,D-TRANSPEPTIDASE"/>
    <property type="match status" value="1"/>
</dbReference>
<evidence type="ECO:0000256" key="4">
    <source>
        <dbReference type="SAM" id="MobiDB-lite"/>
    </source>
</evidence>
<evidence type="ECO:0000256" key="5">
    <source>
        <dbReference type="SAM" id="SignalP"/>
    </source>
</evidence>
<dbReference type="Pfam" id="PF03717">
    <property type="entry name" value="PBP_dimer"/>
    <property type="match status" value="1"/>
</dbReference>
<proteinExistence type="inferred from homology"/>
<feature type="signal peptide" evidence="5">
    <location>
        <begin position="1"/>
        <end position="23"/>
    </location>
</feature>
<dbReference type="PROSITE" id="PS51257">
    <property type="entry name" value="PROKAR_LIPOPROTEIN"/>
    <property type="match status" value="1"/>
</dbReference>
<dbReference type="RefSeq" id="WP_155339074.1">
    <property type="nucleotide sequence ID" value="NZ_BAAABN010000025.1"/>
</dbReference>
<evidence type="ECO:0000256" key="1">
    <source>
        <dbReference type="ARBA" id="ARBA00004370"/>
    </source>
</evidence>
<dbReference type="InterPro" id="IPR001460">
    <property type="entry name" value="PCN-bd_Tpept"/>
</dbReference>
<comment type="caution">
    <text evidence="9">The sequence shown here is derived from an EMBL/GenBank/DDBJ whole genome shotgun (WGS) entry which is preliminary data.</text>
</comment>
<dbReference type="AlphaFoldDB" id="A0A5M3W181"/>